<dbReference type="Proteomes" id="UP001527099">
    <property type="component" value="Unassembled WGS sequence"/>
</dbReference>
<dbReference type="Pfam" id="PF22819">
    <property type="entry name" value="TcaA_5th"/>
    <property type="match status" value="1"/>
</dbReference>
<keyword evidence="12" id="KW-1185">Reference proteome</keyword>
<feature type="domain" description="YvbJ-like NTF2-like" evidence="10">
    <location>
        <begin position="346"/>
        <end position="463"/>
    </location>
</feature>
<evidence type="ECO:0000256" key="5">
    <source>
        <dbReference type="ARBA" id="ARBA00023136"/>
    </source>
</evidence>
<protein>
    <recommendedName>
        <fullName evidence="13">Zinc-ribbon domain-containing protein</fullName>
    </recommendedName>
</protein>
<dbReference type="Pfam" id="PF22813">
    <property type="entry name" value="TcaA_2nd"/>
    <property type="match status" value="1"/>
</dbReference>
<evidence type="ECO:0000313" key="12">
    <source>
        <dbReference type="Proteomes" id="UP001527099"/>
    </source>
</evidence>
<evidence type="ECO:0000256" key="2">
    <source>
        <dbReference type="ARBA" id="ARBA00022475"/>
    </source>
</evidence>
<accession>A0ABT4G7B1</accession>
<feature type="domain" description="TcaA second" evidence="7">
    <location>
        <begin position="74"/>
        <end position="185"/>
    </location>
</feature>
<evidence type="ECO:0000256" key="4">
    <source>
        <dbReference type="ARBA" id="ARBA00022989"/>
    </source>
</evidence>
<sequence>MKFCKECGHALESGQTICKQCGTSVPVNPQPKNASSKPLIVLSRINKIILMSIASFLLLLFVGFKVGAALTSKETVLDKFQEALLAGDSKEVATYLHASDSRMKIDEKAVTSFIDYTKKNPSVVNQLVMDLKQQAKTDEPTKNSIKSLSSTKSGKDLLLNEAQPSLLTLKKSGKTLLFFDRYLLDVKPYFIRVTSNLDKTKVILNDTEIGIVDKAGAAQEFGPYMFGSYKLAGIYQGEYASLKQEQELQLFNPAQDKNNLSITFKTDYIAPRSNFEDARLFVNGKDVASIKDKTKLGPISLDGSVKLYAEKEFPWGKVKSKEISVTGTNFAELTISGVTDDLKTILMNTINEYNKSDIEAKSTRDASKYLHIYPERLSDYTRTIENMKSYNQYFQGSYLKSIFDLDSFQIYSDRNQYYALVSNHEFYNSTFYSSYDTNIQSKPNDVFWKYTLIYKDSKWYIYDHSRISKLDSANTKVFDFAANAVSTSTGGNSSEADAKVRSIVDVYEKKLIEAINGNNFSIIEPVLTPGSALYKAQQALVENLNKQGIKEELVSYEITDIKAGDKPNEYKVTAKEKTTIKSSESSQTKDFLWVYTIVSSDKGFTLSEINKP</sequence>
<keyword evidence="4 6" id="KW-1133">Transmembrane helix</keyword>
<feature type="domain" description="TcaA 4th" evidence="9">
    <location>
        <begin position="267"/>
        <end position="329"/>
    </location>
</feature>
<comment type="caution">
    <text evidence="11">The sequence shown here is derived from an EMBL/GenBank/DDBJ whole genome shotgun (WGS) entry which is preliminary data.</text>
</comment>
<dbReference type="Pfam" id="PF22820">
    <property type="entry name" value="TcaA_3rd_4th"/>
    <property type="match status" value="1"/>
</dbReference>
<proteinExistence type="predicted"/>
<keyword evidence="3 6" id="KW-0812">Transmembrane</keyword>
<dbReference type="EMBL" id="JAMDMX010000008">
    <property type="protein sequence ID" value="MCY9692063.1"/>
    <property type="molecule type" value="Genomic_DNA"/>
</dbReference>
<name>A0ABT4G7B1_9BACL</name>
<evidence type="ECO:0000259" key="10">
    <source>
        <dbReference type="Pfam" id="PF25155"/>
    </source>
</evidence>
<evidence type="ECO:0000259" key="9">
    <source>
        <dbReference type="Pfam" id="PF22820"/>
    </source>
</evidence>
<feature type="transmembrane region" description="Helical" evidence="6">
    <location>
        <begin position="48"/>
        <end position="70"/>
    </location>
</feature>
<reference evidence="11 12" key="1">
    <citation type="submission" date="2022-05" db="EMBL/GenBank/DDBJ databases">
        <title>Genome Sequencing of Bee-Associated Microbes.</title>
        <authorList>
            <person name="Dunlap C."/>
        </authorList>
    </citation>
    <scope>NUCLEOTIDE SEQUENCE [LARGE SCALE GENOMIC DNA]</scope>
    <source>
        <strain evidence="11 12">NRRL B-14421</strain>
    </source>
</reference>
<evidence type="ECO:0000256" key="3">
    <source>
        <dbReference type="ARBA" id="ARBA00022692"/>
    </source>
</evidence>
<evidence type="ECO:0000256" key="6">
    <source>
        <dbReference type="SAM" id="Phobius"/>
    </source>
</evidence>
<evidence type="ECO:0008006" key="13">
    <source>
        <dbReference type="Google" id="ProtNLM"/>
    </source>
</evidence>
<keyword evidence="2" id="KW-1003">Cell membrane</keyword>
<dbReference type="PANTHER" id="PTHR40038:SF1">
    <property type="entry name" value="MEMBRANE-ASSOCIATED PROTEIN TCAA"/>
    <property type="match status" value="1"/>
</dbReference>
<dbReference type="Pfam" id="PF25155">
    <property type="entry name" value="NTF2_YvbJ"/>
    <property type="match status" value="1"/>
</dbReference>
<evidence type="ECO:0000259" key="8">
    <source>
        <dbReference type="Pfam" id="PF22819"/>
    </source>
</evidence>
<feature type="domain" description="TcaA protein NTF2-like" evidence="8">
    <location>
        <begin position="497"/>
        <end position="609"/>
    </location>
</feature>
<comment type="subcellular location">
    <subcellularLocation>
        <location evidence="1">Cell membrane</location>
        <topology evidence="1">Single-pass membrane protein</topology>
    </subcellularLocation>
</comment>
<gene>
    <name evidence="11" type="ORF">M5X19_03865</name>
</gene>
<dbReference type="InterPro" id="IPR056902">
    <property type="entry name" value="NTF2_YvbJ"/>
</dbReference>
<evidence type="ECO:0000256" key="1">
    <source>
        <dbReference type="ARBA" id="ARBA00004162"/>
    </source>
</evidence>
<dbReference type="InterPro" id="IPR054529">
    <property type="entry name" value="TcaA_2nd"/>
</dbReference>
<dbReference type="InterPro" id="IPR054530">
    <property type="entry name" value="TcaA_4th"/>
</dbReference>
<organism evidence="11 12">
    <name type="scientific">Paenibacillus alginolyticus</name>
    <dbReference type="NCBI Taxonomy" id="59839"/>
    <lineage>
        <taxon>Bacteria</taxon>
        <taxon>Bacillati</taxon>
        <taxon>Bacillota</taxon>
        <taxon>Bacilli</taxon>
        <taxon>Bacillales</taxon>
        <taxon>Paenibacillaceae</taxon>
        <taxon>Paenibacillus</taxon>
    </lineage>
</organism>
<dbReference type="PANTHER" id="PTHR40038">
    <property type="entry name" value="MEMBRANE-ASSOCIATED PROTEIN TCAA"/>
    <property type="match status" value="1"/>
</dbReference>
<evidence type="ECO:0000259" key="7">
    <source>
        <dbReference type="Pfam" id="PF22813"/>
    </source>
</evidence>
<dbReference type="RefSeq" id="WP_268613686.1">
    <property type="nucleotide sequence ID" value="NZ_JAMDMX010000008.1"/>
</dbReference>
<evidence type="ECO:0000313" key="11">
    <source>
        <dbReference type="EMBL" id="MCY9692063.1"/>
    </source>
</evidence>
<dbReference type="InterPro" id="IPR054528">
    <property type="entry name" value="TcaA_5th"/>
</dbReference>
<keyword evidence="5 6" id="KW-0472">Membrane</keyword>